<dbReference type="EMBL" id="JASXSZ010000001">
    <property type="protein sequence ID" value="MDL9978272.1"/>
    <property type="molecule type" value="Genomic_DNA"/>
</dbReference>
<dbReference type="Pfam" id="PF13439">
    <property type="entry name" value="Glyco_transf_4"/>
    <property type="match status" value="1"/>
</dbReference>
<dbReference type="EC" id="2.4.-.-" evidence="4"/>
<evidence type="ECO:0000313" key="4">
    <source>
        <dbReference type="EMBL" id="MDL9978272.1"/>
    </source>
</evidence>
<dbReference type="Proteomes" id="UP001235064">
    <property type="component" value="Unassembled WGS sequence"/>
</dbReference>
<dbReference type="GO" id="GO:0016757">
    <property type="term" value="F:glycosyltransferase activity"/>
    <property type="evidence" value="ECO:0007669"/>
    <property type="project" value="UniProtKB-KW"/>
</dbReference>
<accession>A0ABT7MUZ3</accession>
<dbReference type="Gene3D" id="3.40.50.2000">
    <property type="entry name" value="Glycogen Phosphorylase B"/>
    <property type="match status" value="2"/>
</dbReference>
<dbReference type="PANTHER" id="PTHR12526">
    <property type="entry name" value="GLYCOSYLTRANSFERASE"/>
    <property type="match status" value="1"/>
</dbReference>
<feature type="domain" description="Glycosyltransferase subfamily 4-like N-terminal" evidence="3">
    <location>
        <begin position="23"/>
        <end position="187"/>
    </location>
</feature>
<comment type="caution">
    <text evidence="4">The sequence shown here is derived from an EMBL/GenBank/DDBJ whole genome shotgun (WGS) entry which is preliminary data.</text>
</comment>
<dbReference type="SUPFAM" id="SSF53756">
    <property type="entry name" value="UDP-Glycosyltransferase/glycogen phosphorylase"/>
    <property type="match status" value="1"/>
</dbReference>
<evidence type="ECO:0000256" key="2">
    <source>
        <dbReference type="ARBA" id="ARBA00022679"/>
    </source>
</evidence>
<dbReference type="InterPro" id="IPR028098">
    <property type="entry name" value="Glyco_trans_4-like_N"/>
</dbReference>
<sequence>MTSPIVFVLPREEHYTAAWSGAVATVIRNLVRELDARDRPVAVLAPDDGVALYAEGAPTALRYGPAVPRGRVARVLGAIEARIRRFPGGDYAAYRRAVHRGVRGVGVADPTLVAHDAPTARALAGRFRRASVVLWMHNYPDAATVRELGKLPEAVLVVAVSDSVAQAIVTAVPSISPTVVHNAVDHALFHPDGHAPHEPVRVVCHGRIDPNKGQDVVTAAIARLRNDGFPVELTLIGELRTFGFDPAVAEAYDRSVRSSLRASGSRSLGWLAHDALALELRQHDVACAVPRVDEPFGLAALEAMASGCAIVATALGGLPEVVGDAGIYVPPDDADALASAIRSLVGDSLIAARRDAAAAAEAFTWSASVDAFLRALDGTQPPIADQTRA</sequence>
<dbReference type="CDD" id="cd03801">
    <property type="entry name" value="GT4_PimA-like"/>
    <property type="match status" value="1"/>
</dbReference>
<keyword evidence="2 4" id="KW-0808">Transferase</keyword>
<protein>
    <submittedName>
        <fullName evidence="4">Glycosyltransferase family 4 protein</fullName>
        <ecNumber evidence="4">2.4.-.-</ecNumber>
    </submittedName>
</protein>
<keyword evidence="5" id="KW-1185">Reference proteome</keyword>
<dbReference type="RefSeq" id="WP_286286532.1">
    <property type="nucleotide sequence ID" value="NZ_JASXSZ010000001.1"/>
</dbReference>
<dbReference type="PANTHER" id="PTHR12526:SF635">
    <property type="entry name" value="GLYCOSYL TRANSFERASE GROUP 1"/>
    <property type="match status" value="1"/>
</dbReference>
<name>A0ABT7MUZ3_9MICO</name>
<proteinExistence type="predicted"/>
<dbReference type="Pfam" id="PF13692">
    <property type="entry name" value="Glyco_trans_1_4"/>
    <property type="match status" value="1"/>
</dbReference>
<reference evidence="4 5" key="1">
    <citation type="submission" date="2023-06" db="EMBL/GenBank/DDBJ databases">
        <title>Microbacterium sp. nov., isolated from a waste landfill.</title>
        <authorList>
            <person name="Wen W."/>
        </authorList>
    </citation>
    <scope>NUCLEOTIDE SEQUENCE [LARGE SCALE GENOMIC DNA]</scope>
    <source>
        <strain evidence="4 5">ASV49</strain>
    </source>
</reference>
<organism evidence="4 5">
    <name type="scientific">Microbacterium candidum</name>
    <dbReference type="NCBI Taxonomy" id="3041922"/>
    <lineage>
        <taxon>Bacteria</taxon>
        <taxon>Bacillati</taxon>
        <taxon>Actinomycetota</taxon>
        <taxon>Actinomycetes</taxon>
        <taxon>Micrococcales</taxon>
        <taxon>Microbacteriaceae</taxon>
        <taxon>Microbacterium</taxon>
    </lineage>
</organism>
<evidence type="ECO:0000259" key="3">
    <source>
        <dbReference type="Pfam" id="PF13439"/>
    </source>
</evidence>
<evidence type="ECO:0000256" key="1">
    <source>
        <dbReference type="ARBA" id="ARBA00022676"/>
    </source>
</evidence>
<gene>
    <name evidence="4" type="ORF">QSV35_02915</name>
</gene>
<evidence type="ECO:0000313" key="5">
    <source>
        <dbReference type="Proteomes" id="UP001235064"/>
    </source>
</evidence>
<keyword evidence="1 4" id="KW-0328">Glycosyltransferase</keyword>